<organism evidence="3 4">
    <name type="scientific">Parasporobacterium paucivorans DSM 15970</name>
    <dbReference type="NCBI Taxonomy" id="1122934"/>
    <lineage>
        <taxon>Bacteria</taxon>
        <taxon>Bacillati</taxon>
        <taxon>Bacillota</taxon>
        <taxon>Clostridia</taxon>
        <taxon>Lachnospirales</taxon>
        <taxon>Lachnospiraceae</taxon>
        <taxon>Parasporobacterium</taxon>
    </lineage>
</organism>
<feature type="active site" description="Proton acceptor" evidence="1">
    <location>
        <position position="150"/>
    </location>
</feature>
<keyword evidence="2" id="KW-0479">Metal-binding</keyword>
<dbReference type="AlphaFoldDB" id="A0A1M6DRU4"/>
<sequence length="264" mass="29733">MKNTMSKNAILIVSFGTSFNETREKNIDSIEKEIMDLYPGYSIYSAWTSKMIIKKVMQRDGRIINTVSEAMEQIVRDGIEELTVQPTHIINGLENDFMIADVMEHSKSLRKISIGAPLLNNIEDARVIIEVLTEEYSMSDKRKALVLMGHGSSHHSNFAYAALDYSFKESGHENVFVGTIEAYPGIDVILRSVNAYNPSEIILIPFMLVAGDHAANDMAGDEEDSWKYIFESAGYPVKCFIKGLGEYTKIRDLYFKHLEAALIS</sequence>
<feature type="binding site" evidence="2">
    <location>
        <position position="181"/>
    </location>
    <ligand>
        <name>Co(2+)</name>
        <dbReference type="ChEBI" id="CHEBI:48828"/>
    </ligand>
</feature>
<feature type="binding site" evidence="2">
    <location>
        <position position="213"/>
    </location>
    <ligand>
        <name>Co(2+)</name>
        <dbReference type="ChEBI" id="CHEBI:48828"/>
    </ligand>
</feature>
<dbReference type="SUPFAM" id="SSF53800">
    <property type="entry name" value="Chelatase"/>
    <property type="match status" value="1"/>
</dbReference>
<proteinExistence type="predicted"/>
<dbReference type="Pfam" id="PF06180">
    <property type="entry name" value="CbiK"/>
    <property type="match status" value="1"/>
</dbReference>
<dbReference type="CDD" id="cd03413">
    <property type="entry name" value="CbiK_C"/>
    <property type="match status" value="1"/>
</dbReference>
<name>A0A1M6DRU4_9FIRM</name>
<reference evidence="3 4" key="1">
    <citation type="submission" date="2016-11" db="EMBL/GenBank/DDBJ databases">
        <authorList>
            <person name="Jaros S."/>
            <person name="Januszkiewicz K."/>
            <person name="Wedrychowicz H."/>
        </authorList>
    </citation>
    <scope>NUCLEOTIDE SEQUENCE [LARGE SCALE GENOMIC DNA]</scope>
    <source>
        <strain evidence="3 4">DSM 15970</strain>
    </source>
</reference>
<dbReference type="PIRSF" id="PIRSF033579">
    <property type="entry name" value="Anaer_Co_chel"/>
    <property type="match status" value="1"/>
</dbReference>
<evidence type="ECO:0000313" key="3">
    <source>
        <dbReference type="EMBL" id="SHI75839.1"/>
    </source>
</evidence>
<accession>A0A1M6DRU4</accession>
<dbReference type="EMBL" id="FQYT01000006">
    <property type="protein sequence ID" value="SHI75839.1"/>
    <property type="molecule type" value="Genomic_DNA"/>
</dbReference>
<dbReference type="InterPro" id="IPR010388">
    <property type="entry name" value="Anaerobic_Co-chelatase"/>
</dbReference>
<feature type="binding site" evidence="2">
    <location>
        <position position="150"/>
    </location>
    <ligand>
        <name>Co(2+)</name>
        <dbReference type="ChEBI" id="CHEBI:48828"/>
    </ligand>
</feature>
<keyword evidence="4" id="KW-1185">Reference proteome</keyword>
<dbReference type="GO" id="GO:0016852">
    <property type="term" value="F:sirohydrochlorin cobaltochelatase activity"/>
    <property type="evidence" value="ECO:0007669"/>
    <property type="project" value="InterPro"/>
</dbReference>
<dbReference type="GO" id="GO:0019251">
    <property type="term" value="P:anaerobic cobalamin biosynthetic process"/>
    <property type="evidence" value="ECO:0007669"/>
    <property type="project" value="InterPro"/>
</dbReference>
<evidence type="ECO:0000256" key="1">
    <source>
        <dbReference type="PIRSR" id="PIRSR033579-1"/>
    </source>
</evidence>
<dbReference type="RefSeq" id="WP_242941636.1">
    <property type="nucleotide sequence ID" value="NZ_FQYT01000006.1"/>
</dbReference>
<evidence type="ECO:0000313" key="4">
    <source>
        <dbReference type="Proteomes" id="UP000184342"/>
    </source>
</evidence>
<keyword evidence="2" id="KW-0170">Cobalt</keyword>
<dbReference type="STRING" id="1122934.SAMN02745691_00786"/>
<gene>
    <name evidence="3" type="ORF">SAMN02745691_00786</name>
</gene>
<dbReference type="GO" id="GO:0046872">
    <property type="term" value="F:metal ion binding"/>
    <property type="evidence" value="ECO:0007669"/>
    <property type="project" value="UniProtKB-KW"/>
</dbReference>
<protein>
    <submittedName>
        <fullName evidence="3">Anaerobic cobaltochelatase</fullName>
    </submittedName>
</protein>
<dbReference type="Proteomes" id="UP000184342">
    <property type="component" value="Unassembled WGS sequence"/>
</dbReference>
<evidence type="ECO:0000256" key="2">
    <source>
        <dbReference type="PIRSR" id="PIRSR033579-3"/>
    </source>
</evidence>
<dbReference type="Gene3D" id="3.40.50.1400">
    <property type="match status" value="2"/>
</dbReference>